<dbReference type="InterPro" id="IPR023267">
    <property type="entry name" value="RCMT"/>
</dbReference>
<evidence type="ECO:0000256" key="7">
    <source>
        <dbReference type="SAM" id="MobiDB-lite"/>
    </source>
</evidence>
<dbReference type="Pfam" id="PF21153">
    <property type="entry name" value="NSUN5_N"/>
    <property type="match status" value="1"/>
</dbReference>
<evidence type="ECO:0000256" key="6">
    <source>
        <dbReference type="PROSITE-ProRule" id="PRU01023"/>
    </source>
</evidence>
<dbReference type="Pfam" id="PF21148">
    <property type="entry name" value="NSUN5_fdxn-like"/>
    <property type="match status" value="1"/>
</dbReference>
<dbReference type="GO" id="GO:0003723">
    <property type="term" value="F:RNA binding"/>
    <property type="evidence" value="ECO:0007669"/>
    <property type="project" value="UniProtKB-UniRule"/>
</dbReference>
<feature type="region of interest" description="Disordered" evidence="7">
    <location>
        <begin position="452"/>
        <end position="474"/>
    </location>
</feature>
<evidence type="ECO:0000313" key="10">
    <source>
        <dbReference type="RefSeq" id="XP_022135170.1"/>
    </source>
</evidence>
<keyword evidence="1 6" id="KW-0489">Methyltransferase</keyword>
<organism evidence="9 10">
    <name type="scientific">Momordica charantia</name>
    <name type="common">Bitter gourd</name>
    <name type="synonym">Balsam pear</name>
    <dbReference type="NCBI Taxonomy" id="3673"/>
    <lineage>
        <taxon>Eukaryota</taxon>
        <taxon>Viridiplantae</taxon>
        <taxon>Streptophyta</taxon>
        <taxon>Embryophyta</taxon>
        <taxon>Tracheophyta</taxon>
        <taxon>Spermatophyta</taxon>
        <taxon>Magnoliopsida</taxon>
        <taxon>eudicotyledons</taxon>
        <taxon>Gunneridae</taxon>
        <taxon>Pentapetalae</taxon>
        <taxon>rosids</taxon>
        <taxon>fabids</taxon>
        <taxon>Cucurbitales</taxon>
        <taxon>Cucurbitaceae</taxon>
        <taxon>Momordiceae</taxon>
        <taxon>Momordica</taxon>
    </lineage>
</organism>
<dbReference type="RefSeq" id="XP_022135170.1">
    <property type="nucleotide sequence ID" value="XM_022279478.1"/>
</dbReference>
<keyword evidence="3 6" id="KW-0949">S-adenosyl-L-methionine</keyword>
<dbReference type="PROSITE" id="PS51686">
    <property type="entry name" value="SAM_MT_RSMB_NOP"/>
    <property type="match status" value="1"/>
</dbReference>
<keyword evidence="4 6" id="KW-0694">RNA-binding</keyword>
<comment type="similarity">
    <text evidence="6">Belongs to the class I-like SAM-binding methyltransferase superfamily. RsmB/NOP family.</text>
</comment>
<dbReference type="PRINTS" id="PR02008">
    <property type="entry name" value="RCMTFAMILY"/>
</dbReference>
<feature type="active site" description="Nucleophile" evidence="6">
    <location>
        <position position="382"/>
    </location>
</feature>
<dbReference type="PANTHER" id="PTHR22807">
    <property type="entry name" value="NOP2 YEAST -RELATED NOL1/NOP2/FMU SUN DOMAIN-CONTAINING"/>
    <property type="match status" value="1"/>
</dbReference>
<accession>A0A6J1C0F2</accession>
<gene>
    <name evidence="10" type="primary">LOC111007201</name>
</gene>
<dbReference type="Gene3D" id="3.30.70.1170">
    <property type="entry name" value="Sun protein, domain 3"/>
    <property type="match status" value="1"/>
</dbReference>
<dbReference type="CDD" id="cd02440">
    <property type="entry name" value="AdoMet_MTases"/>
    <property type="match status" value="1"/>
</dbReference>
<evidence type="ECO:0000256" key="4">
    <source>
        <dbReference type="ARBA" id="ARBA00022884"/>
    </source>
</evidence>
<feature type="binding site" evidence="6">
    <location>
        <begin position="249"/>
        <end position="255"/>
    </location>
    <ligand>
        <name>S-adenosyl-L-methionine</name>
        <dbReference type="ChEBI" id="CHEBI:59789"/>
    </ligand>
</feature>
<dbReference type="GO" id="GO:0070475">
    <property type="term" value="P:rRNA base methylation"/>
    <property type="evidence" value="ECO:0007669"/>
    <property type="project" value="TreeGrafter"/>
</dbReference>
<dbReference type="GO" id="GO:0008173">
    <property type="term" value="F:RNA methyltransferase activity"/>
    <property type="evidence" value="ECO:0007669"/>
    <property type="project" value="InterPro"/>
</dbReference>
<feature type="domain" description="SAM-dependent MTase RsmB/NOP-type" evidence="8">
    <location>
        <begin position="160"/>
        <end position="448"/>
    </location>
</feature>
<protein>
    <submittedName>
        <fullName evidence="10">Probable 28S rRNA (Cytosine-C(5))-methyltransferase</fullName>
    </submittedName>
</protein>
<dbReference type="PANTHER" id="PTHR22807:SF4">
    <property type="entry name" value="28S RRNA (CYTOSINE-C(5))-METHYLTRANSFERASE"/>
    <property type="match status" value="1"/>
</dbReference>
<dbReference type="Pfam" id="PF01189">
    <property type="entry name" value="Methyltr_RsmB-F"/>
    <property type="match status" value="1"/>
</dbReference>
<dbReference type="InterPro" id="IPR049560">
    <property type="entry name" value="MeTrfase_RsmB-F_NOP2_cat"/>
</dbReference>
<reference evidence="10" key="1">
    <citation type="submission" date="2025-08" db="UniProtKB">
        <authorList>
            <consortium name="RefSeq"/>
        </authorList>
    </citation>
    <scope>IDENTIFICATION</scope>
    <source>
        <strain evidence="10">OHB3-1</strain>
    </source>
</reference>
<dbReference type="GO" id="GO:0005730">
    <property type="term" value="C:nucleolus"/>
    <property type="evidence" value="ECO:0007669"/>
    <property type="project" value="TreeGrafter"/>
</dbReference>
<dbReference type="InterPro" id="IPR048889">
    <property type="entry name" value="NSUN5_RCM1_N"/>
</dbReference>
<evidence type="ECO:0000313" key="9">
    <source>
        <dbReference type="Proteomes" id="UP000504603"/>
    </source>
</evidence>
<feature type="binding site" evidence="6">
    <location>
        <position position="273"/>
    </location>
    <ligand>
        <name>S-adenosyl-L-methionine</name>
        <dbReference type="ChEBI" id="CHEBI:59789"/>
    </ligand>
</feature>
<keyword evidence="2 6" id="KW-0808">Transferase</keyword>
<dbReference type="InterPro" id="IPR049561">
    <property type="entry name" value="NSUN5_7_fdxn-like"/>
</dbReference>
<dbReference type="FunFam" id="3.40.50.150:FF:000164">
    <property type="entry name" value="Methyltransferase NSUN5, putative"/>
    <property type="match status" value="1"/>
</dbReference>
<dbReference type="SUPFAM" id="SSF53335">
    <property type="entry name" value="S-adenosyl-L-methionine-dependent methyltransferases"/>
    <property type="match status" value="1"/>
</dbReference>
<dbReference type="Gene3D" id="3.40.50.150">
    <property type="entry name" value="Vaccinia Virus protein VP39"/>
    <property type="match status" value="1"/>
</dbReference>
<evidence type="ECO:0000259" key="8">
    <source>
        <dbReference type="PROSITE" id="PS51686"/>
    </source>
</evidence>
<evidence type="ECO:0000256" key="3">
    <source>
        <dbReference type="ARBA" id="ARBA00022691"/>
    </source>
</evidence>
<dbReference type="KEGG" id="mcha:111007201"/>
<evidence type="ECO:0000256" key="2">
    <source>
        <dbReference type="ARBA" id="ARBA00022679"/>
    </source>
</evidence>
<proteinExistence type="inferred from homology"/>
<dbReference type="InterPro" id="IPR029063">
    <property type="entry name" value="SAM-dependent_MTases_sf"/>
</dbReference>
<dbReference type="GeneID" id="111007201"/>
<feature type="compositionally biased region" description="Basic and acidic residues" evidence="7">
    <location>
        <begin position="460"/>
        <end position="474"/>
    </location>
</feature>
<feature type="binding site" evidence="6">
    <location>
        <position position="300"/>
    </location>
    <ligand>
        <name>S-adenosyl-L-methionine</name>
        <dbReference type="ChEBI" id="CHEBI:59789"/>
    </ligand>
</feature>
<dbReference type="OrthoDB" id="435282at2759"/>
<feature type="binding site" evidence="6">
    <location>
        <position position="320"/>
    </location>
    <ligand>
        <name>S-adenosyl-L-methionine</name>
        <dbReference type="ChEBI" id="CHEBI:59789"/>
    </ligand>
</feature>
<comment type="catalytic activity">
    <reaction evidence="5">
        <text>a cytidine in 25S rRNA + S-adenosyl-L-methionine = a 5-methylcytidine in 25S rRNA + S-adenosyl-L-homocysteine + H(+)</text>
        <dbReference type="Rhea" id="RHEA:47780"/>
        <dbReference type="Rhea" id="RHEA-COMP:11911"/>
        <dbReference type="Rhea" id="RHEA-COMP:11912"/>
        <dbReference type="ChEBI" id="CHEBI:15378"/>
        <dbReference type="ChEBI" id="CHEBI:57856"/>
        <dbReference type="ChEBI" id="CHEBI:59789"/>
        <dbReference type="ChEBI" id="CHEBI:74483"/>
        <dbReference type="ChEBI" id="CHEBI:82748"/>
    </reaction>
</comment>
<evidence type="ECO:0000256" key="1">
    <source>
        <dbReference type="ARBA" id="ARBA00022603"/>
    </source>
</evidence>
<dbReference type="Proteomes" id="UP000504603">
    <property type="component" value="Unplaced"/>
</dbReference>
<dbReference type="InterPro" id="IPR001678">
    <property type="entry name" value="MeTrfase_RsmB-F_NOP2_dom"/>
</dbReference>
<evidence type="ECO:0000256" key="5">
    <source>
        <dbReference type="ARBA" id="ARBA00053002"/>
    </source>
</evidence>
<sequence length="512" mass="57047">MGRVNNRTNASAPGTAGKSDIRRLSNAARSAYFARREAAKILRRVLEGDAQRRAVASIKSLVYAPSVRNKKGTFALVCKTLKYLPVIKDVLEAADLLSNKWKRQKELIYVIMYDILLGQKAPLAGDAEKFLMRQQSVLQSVVTQLLSKRKASSIEDLIVRGKNPGVSRPRFIRVNTLKMDVHAAISELGKRYAVHKDDMVPDLLVLPPGSDLHDHPLVANGSIFMQGKASSMVAVALDPKPGWEVLDACSAPGNKTVHLASLMNGKGRIIACELNEDRVRRLQDTIKLSGASNIQVLHGDFLNLNPKDPSLSKVRAILLDPSCSGSGTAAARLDHLLPSHVEGKTSEDVDLERLNKLAAFQRKALAHAFSFPAVERIVYSTCSIHQIENEDVVQSILPLAESHGFELETPFPRWQRRGLPVFVGANHLLRTDPIEDKEGFFIALFKRKQDTTHSFPQTSNRDKSSRNRGGNIRDHWAVACPPTRMFKMWLYTHSLRTRWRKNCTPPKSITRT</sequence>
<name>A0A6J1C0F2_MOMCH</name>
<dbReference type="AlphaFoldDB" id="A0A6J1C0F2"/>
<keyword evidence="9" id="KW-1185">Reference proteome</keyword>